<sequence>MAFRFGPVSIQRVRTGTTARSGPAPATSAALPCWSRDRPVAGHSSAPVSCLLAPPAPTPTRLPVPEGSCRSRKPAAVAPHWQRKPKAPRNPRRRTTVRRAPGRSRGLPSPAVAARSGSAGHNTPQVRDVAIAGAGGAARSEATLSGGLRRRAATTPIGAATALPRPRSRRATRMPLAGRDAARSLPHPIVLPAAGRTSPRNARPTRGRRPSSRARSGWQVRGCCSWRVRGRPAIRSFADLHQWPGSSMTAGSPRAVNPNSDTTRIIAAATRMATGTIRTRNSASLERGCRPVGTDMGVQPRLRVLTMDRSAPCHVDLHQFSRRNRLRVAATGC</sequence>
<feature type="region of interest" description="Disordered" evidence="1">
    <location>
        <begin position="60"/>
        <end position="125"/>
    </location>
</feature>
<evidence type="ECO:0000313" key="3">
    <source>
        <dbReference type="Proteomes" id="UP000295341"/>
    </source>
</evidence>
<feature type="compositionally biased region" description="Basic residues" evidence="1">
    <location>
        <begin position="203"/>
        <end position="212"/>
    </location>
</feature>
<protein>
    <submittedName>
        <fullName evidence="2">Uncharacterized protein</fullName>
    </submittedName>
</protein>
<feature type="region of interest" description="Disordered" evidence="1">
    <location>
        <begin position="191"/>
        <end position="216"/>
    </location>
</feature>
<accession>A0A4R7PC13</accession>
<dbReference type="AlphaFoldDB" id="A0A4R7PC13"/>
<reference evidence="2 3" key="1">
    <citation type="submission" date="2019-03" db="EMBL/GenBank/DDBJ databases">
        <title>Genomic Encyclopedia of Type Strains, Phase IV (KMG-IV): sequencing the most valuable type-strain genomes for metagenomic binning, comparative biology and taxonomic classification.</title>
        <authorList>
            <person name="Goeker M."/>
        </authorList>
    </citation>
    <scope>NUCLEOTIDE SEQUENCE [LARGE SCALE GENOMIC DNA]</scope>
    <source>
        <strain evidence="2 3">DSM 26377</strain>
    </source>
</reference>
<evidence type="ECO:0000256" key="1">
    <source>
        <dbReference type="SAM" id="MobiDB-lite"/>
    </source>
</evidence>
<feature type="region of interest" description="Disordered" evidence="1">
    <location>
        <begin position="141"/>
        <end position="171"/>
    </location>
</feature>
<comment type="caution">
    <text evidence="2">The sequence shown here is derived from an EMBL/GenBank/DDBJ whole genome shotgun (WGS) entry which is preliminary data.</text>
</comment>
<name>A0A4R7PC13_9GAMM</name>
<feature type="compositionally biased region" description="Basic residues" evidence="1">
    <location>
        <begin position="81"/>
        <end position="102"/>
    </location>
</feature>
<proteinExistence type="predicted"/>
<dbReference type="Proteomes" id="UP000295341">
    <property type="component" value="Unassembled WGS sequence"/>
</dbReference>
<gene>
    <name evidence="2" type="ORF">DFR24_1019</name>
</gene>
<dbReference type="EMBL" id="SOBT01000008">
    <property type="protein sequence ID" value="TDU31644.1"/>
    <property type="molecule type" value="Genomic_DNA"/>
</dbReference>
<keyword evidence="3" id="KW-1185">Reference proteome</keyword>
<organism evidence="2 3">
    <name type="scientific">Panacagrimonas perspica</name>
    <dbReference type="NCBI Taxonomy" id="381431"/>
    <lineage>
        <taxon>Bacteria</taxon>
        <taxon>Pseudomonadati</taxon>
        <taxon>Pseudomonadota</taxon>
        <taxon>Gammaproteobacteria</taxon>
        <taxon>Nevskiales</taxon>
        <taxon>Nevskiaceae</taxon>
        <taxon>Panacagrimonas</taxon>
    </lineage>
</organism>
<evidence type="ECO:0000313" key="2">
    <source>
        <dbReference type="EMBL" id="TDU31644.1"/>
    </source>
</evidence>